<accession>A0A840V1D3</accession>
<reference evidence="1 2" key="1">
    <citation type="submission" date="2020-08" db="EMBL/GenBank/DDBJ databases">
        <title>Genomic Encyclopedia of Type Strains, Phase IV (KMG-IV): sequencing the most valuable type-strain genomes for metagenomic binning, comparative biology and taxonomic classification.</title>
        <authorList>
            <person name="Goeker M."/>
        </authorList>
    </citation>
    <scope>NUCLEOTIDE SEQUENCE [LARGE SCALE GENOMIC DNA]</scope>
    <source>
        <strain evidence="1 2">YC6886</strain>
    </source>
</reference>
<comment type="caution">
    <text evidence="1">The sequence shown here is derived from an EMBL/GenBank/DDBJ whole genome shotgun (WGS) entry which is preliminary data.</text>
</comment>
<dbReference type="EMBL" id="JACHFD010000011">
    <property type="protein sequence ID" value="MBB5352157.1"/>
    <property type="molecule type" value="Genomic_DNA"/>
</dbReference>
<dbReference type="AlphaFoldDB" id="A0A840V1D3"/>
<proteinExistence type="predicted"/>
<name>A0A840V1D3_9BACT</name>
<gene>
    <name evidence="1" type="ORF">HNR46_002400</name>
</gene>
<dbReference type="Proteomes" id="UP000557717">
    <property type="component" value="Unassembled WGS sequence"/>
</dbReference>
<evidence type="ECO:0000313" key="2">
    <source>
        <dbReference type="Proteomes" id="UP000557717"/>
    </source>
</evidence>
<organism evidence="1 2">
    <name type="scientific">Haloferula luteola</name>
    <dbReference type="NCBI Taxonomy" id="595692"/>
    <lineage>
        <taxon>Bacteria</taxon>
        <taxon>Pseudomonadati</taxon>
        <taxon>Verrucomicrobiota</taxon>
        <taxon>Verrucomicrobiia</taxon>
        <taxon>Verrucomicrobiales</taxon>
        <taxon>Verrucomicrobiaceae</taxon>
        <taxon>Haloferula</taxon>
    </lineage>
</organism>
<sequence length="96" mass="10873">MEHLLRLPNQIRKEKVLPDLSFPLNEWPFGSPEASDCSHCGRRGKFRSQAKVNGADALPTQASPSRATFISTRRFAISVLGWRHGYLAHLSDRLWS</sequence>
<keyword evidence="2" id="KW-1185">Reference proteome</keyword>
<evidence type="ECO:0000313" key="1">
    <source>
        <dbReference type="EMBL" id="MBB5352157.1"/>
    </source>
</evidence>
<protein>
    <submittedName>
        <fullName evidence="1">Uncharacterized protein</fullName>
    </submittedName>
</protein>